<accession>A0A4P9XPM2</accession>
<dbReference type="OrthoDB" id="184415at2759"/>
<reference evidence="3" key="1">
    <citation type="journal article" date="2018" name="Nat. Microbiol.">
        <title>Leveraging single-cell genomics to expand the fungal tree of life.</title>
        <authorList>
            <person name="Ahrendt S.R."/>
            <person name="Quandt C.A."/>
            <person name="Ciobanu D."/>
            <person name="Clum A."/>
            <person name="Salamov A."/>
            <person name="Andreopoulos B."/>
            <person name="Cheng J.F."/>
            <person name="Woyke T."/>
            <person name="Pelin A."/>
            <person name="Henrissat B."/>
            <person name="Reynolds N.K."/>
            <person name="Benny G.L."/>
            <person name="Smith M.E."/>
            <person name="James T.Y."/>
            <person name="Grigoriev I.V."/>
        </authorList>
    </citation>
    <scope>NUCLEOTIDE SEQUENCE [LARGE SCALE GENOMIC DNA]</scope>
    <source>
        <strain evidence="3">RSA 1356</strain>
    </source>
</reference>
<dbReference type="EMBL" id="KZ992654">
    <property type="protein sequence ID" value="RKP07948.1"/>
    <property type="molecule type" value="Genomic_DNA"/>
</dbReference>
<dbReference type="AlphaFoldDB" id="A0A4P9XPM2"/>
<keyword evidence="3" id="KW-1185">Reference proteome</keyword>
<gene>
    <name evidence="2" type="ORF">THASP1DRAFT_30225</name>
</gene>
<organism evidence="2 3">
    <name type="scientific">Thamnocephalis sphaerospora</name>
    <dbReference type="NCBI Taxonomy" id="78915"/>
    <lineage>
        <taxon>Eukaryota</taxon>
        <taxon>Fungi</taxon>
        <taxon>Fungi incertae sedis</taxon>
        <taxon>Zoopagomycota</taxon>
        <taxon>Zoopagomycotina</taxon>
        <taxon>Zoopagomycetes</taxon>
        <taxon>Zoopagales</taxon>
        <taxon>Sigmoideomycetaceae</taxon>
        <taxon>Thamnocephalis</taxon>
    </lineage>
</organism>
<sequence length="113" mass="12781">MDSSDKPRVAFEKYVDAVLDLLIEGRTAGIKEKIVDLHKRPEILFFGPDEGTADYMDWASGHARKRGYAFWKAFTTGKSQSLGGIPHDLYGMTTRSVHQYVLGIYRKLGLNEE</sequence>
<dbReference type="GO" id="GO:0006538">
    <property type="term" value="P:L-glutamate catabolic process"/>
    <property type="evidence" value="ECO:0007669"/>
    <property type="project" value="TreeGrafter"/>
</dbReference>
<proteinExistence type="predicted"/>
<feature type="non-terminal residue" evidence="2">
    <location>
        <position position="113"/>
    </location>
</feature>
<dbReference type="PANTHER" id="PTHR11606">
    <property type="entry name" value="GLUTAMATE DEHYDROGENASE"/>
    <property type="match status" value="1"/>
</dbReference>
<evidence type="ECO:0000256" key="1">
    <source>
        <dbReference type="ARBA" id="ARBA00023002"/>
    </source>
</evidence>
<evidence type="ECO:0000313" key="3">
    <source>
        <dbReference type="Proteomes" id="UP000271241"/>
    </source>
</evidence>
<evidence type="ECO:0000313" key="2">
    <source>
        <dbReference type="EMBL" id="RKP07948.1"/>
    </source>
</evidence>
<dbReference type="GO" id="GO:0005739">
    <property type="term" value="C:mitochondrion"/>
    <property type="evidence" value="ECO:0007669"/>
    <property type="project" value="TreeGrafter"/>
</dbReference>
<dbReference type="PANTHER" id="PTHR11606:SF24">
    <property type="entry name" value="NAD-SPECIFIC GLUTAMATE DEHYDROGENASE"/>
    <property type="match status" value="1"/>
</dbReference>
<dbReference type="STRING" id="78915.A0A4P9XPM2"/>
<protein>
    <submittedName>
        <fullName evidence="2">Uncharacterized protein</fullName>
    </submittedName>
</protein>
<keyword evidence="1" id="KW-0560">Oxidoreductase</keyword>
<dbReference type="Proteomes" id="UP000271241">
    <property type="component" value="Unassembled WGS sequence"/>
</dbReference>
<name>A0A4P9XPM2_9FUNG</name>
<dbReference type="GO" id="GO:0004352">
    <property type="term" value="F:glutamate dehydrogenase (NAD+) activity"/>
    <property type="evidence" value="ECO:0007669"/>
    <property type="project" value="TreeGrafter"/>
</dbReference>